<dbReference type="Pfam" id="PF04237">
    <property type="entry name" value="YjbR"/>
    <property type="match status" value="1"/>
</dbReference>
<name>A0A6I4ITY1_9FLAO</name>
<reference evidence="2" key="1">
    <citation type="submission" date="2019-05" db="EMBL/GenBank/DDBJ databases">
        <title>Flavobacterium profundi sp. nov., isolated from a deep-sea seamount.</title>
        <authorList>
            <person name="Zhang D.-C."/>
        </authorList>
    </citation>
    <scope>NUCLEOTIDE SEQUENCE [LARGE SCALE GENOMIC DNA]</scope>
    <source>
        <strain evidence="2">TP390</strain>
    </source>
</reference>
<protein>
    <submittedName>
        <fullName evidence="1">MmcQ/YjbR family DNA-binding protein</fullName>
    </submittedName>
</protein>
<dbReference type="InterPro" id="IPR058532">
    <property type="entry name" value="YjbR/MT2646/Rv2570-like"/>
</dbReference>
<evidence type="ECO:0000313" key="2">
    <source>
        <dbReference type="Proteomes" id="UP000431264"/>
    </source>
</evidence>
<comment type="caution">
    <text evidence="1">The sequence shown here is derived from an EMBL/GenBank/DDBJ whole genome shotgun (WGS) entry which is preliminary data.</text>
</comment>
<proteinExistence type="predicted"/>
<dbReference type="AlphaFoldDB" id="A0A6I4ITY1"/>
<gene>
    <name evidence="1" type="ORF">GOQ30_14300</name>
</gene>
<keyword evidence="1" id="KW-0238">DNA-binding</keyword>
<dbReference type="GO" id="GO:0003677">
    <property type="term" value="F:DNA binding"/>
    <property type="evidence" value="ECO:0007669"/>
    <property type="project" value="UniProtKB-KW"/>
</dbReference>
<dbReference type="EMBL" id="WQLW01000011">
    <property type="protein sequence ID" value="MVO10341.1"/>
    <property type="molecule type" value="Genomic_DNA"/>
</dbReference>
<dbReference type="Proteomes" id="UP000431264">
    <property type="component" value="Unassembled WGS sequence"/>
</dbReference>
<dbReference type="Gene3D" id="3.90.1150.30">
    <property type="match status" value="1"/>
</dbReference>
<dbReference type="OrthoDB" id="277063at2"/>
<dbReference type="RefSeq" id="WP_140998768.1">
    <property type="nucleotide sequence ID" value="NZ_VDCZ01000011.1"/>
</dbReference>
<dbReference type="InterPro" id="IPR038056">
    <property type="entry name" value="YjbR-like_sf"/>
</dbReference>
<accession>A0A6I4ITY1</accession>
<dbReference type="SUPFAM" id="SSF142906">
    <property type="entry name" value="YjbR-like"/>
    <property type="match status" value="1"/>
</dbReference>
<keyword evidence="2" id="KW-1185">Reference proteome</keyword>
<organism evidence="1 2">
    <name type="scientific">Flavobacterium profundi</name>
    <dbReference type="NCBI Taxonomy" id="1774945"/>
    <lineage>
        <taxon>Bacteria</taxon>
        <taxon>Pseudomonadati</taxon>
        <taxon>Bacteroidota</taxon>
        <taxon>Flavobacteriia</taxon>
        <taxon>Flavobacteriales</taxon>
        <taxon>Flavobacteriaceae</taxon>
        <taxon>Flavobacterium</taxon>
    </lineage>
</organism>
<sequence>MITIEGLRKYVFSFPEVEEAPHFEKISFRVQKKIFVTYSHSNHTITLKLSLEEQDVFSSGKDNAIFPVPNEWGKQGWTVVDLSSVHEDLFHDAITTAYCTIAPKKLVQLVQKKLA</sequence>
<evidence type="ECO:0000313" key="1">
    <source>
        <dbReference type="EMBL" id="MVO10341.1"/>
    </source>
</evidence>